<organism evidence="2 3">
    <name type="scientific">Sphingobacterium suaedae</name>
    <dbReference type="NCBI Taxonomy" id="1686402"/>
    <lineage>
        <taxon>Bacteria</taxon>
        <taxon>Pseudomonadati</taxon>
        <taxon>Bacteroidota</taxon>
        <taxon>Sphingobacteriia</taxon>
        <taxon>Sphingobacteriales</taxon>
        <taxon>Sphingobacteriaceae</taxon>
        <taxon>Sphingobacterium</taxon>
    </lineage>
</organism>
<feature type="signal peptide" evidence="1">
    <location>
        <begin position="1"/>
        <end position="21"/>
    </location>
</feature>
<sequence length="75" mass="8495">MKRLSASIVLMLSLHFGIARDGTFNVKIFQDGKYIARVRDRVALERKPFQIEVEQVIEGGVFVGLRLPRDGIIPL</sequence>
<protein>
    <submittedName>
        <fullName evidence="2">Uncharacterized protein</fullName>
    </submittedName>
</protein>
<proteinExistence type="predicted"/>
<name>A0ABW5KBL5_9SPHI</name>
<evidence type="ECO:0000313" key="2">
    <source>
        <dbReference type="EMBL" id="MFD2546124.1"/>
    </source>
</evidence>
<keyword evidence="1" id="KW-0732">Signal</keyword>
<dbReference type="EMBL" id="JBHULR010000001">
    <property type="protein sequence ID" value="MFD2546124.1"/>
    <property type="molecule type" value="Genomic_DNA"/>
</dbReference>
<keyword evidence="3" id="KW-1185">Reference proteome</keyword>
<feature type="chain" id="PRO_5046991485" evidence="1">
    <location>
        <begin position="22"/>
        <end position="75"/>
    </location>
</feature>
<accession>A0ABW5KBL5</accession>
<dbReference type="Proteomes" id="UP001597545">
    <property type="component" value="Unassembled WGS sequence"/>
</dbReference>
<evidence type="ECO:0000256" key="1">
    <source>
        <dbReference type="SAM" id="SignalP"/>
    </source>
</evidence>
<evidence type="ECO:0000313" key="3">
    <source>
        <dbReference type="Proteomes" id="UP001597545"/>
    </source>
</evidence>
<comment type="caution">
    <text evidence="2">The sequence shown here is derived from an EMBL/GenBank/DDBJ whole genome shotgun (WGS) entry which is preliminary data.</text>
</comment>
<dbReference type="RefSeq" id="WP_380899608.1">
    <property type="nucleotide sequence ID" value="NZ_JBHUEG010000002.1"/>
</dbReference>
<reference evidence="3" key="1">
    <citation type="journal article" date="2019" name="Int. J. Syst. Evol. Microbiol.">
        <title>The Global Catalogue of Microorganisms (GCM) 10K type strain sequencing project: providing services to taxonomists for standard genome sequencing and annotation.</title>
        <authorList>
            <consortium name="The Broad Institute Genomics Platform"/>
            <consortium name="The Broad Institute Genome Sequencing Center for Infectious Disease"/>
            <person name="Wu L."/>
            <person name="Ma J."/>
        </authorList>
    </citation>
    <scope>NUCLEOTIDE SEQUENCE [LARGE SCALE GENOMIC DNA]</scope>
    <source>
        <strain evidence="3">KCTC 42662</strain>
    </source>
</reference>
<gene>
    <name evidence="2" type="ORF">ACFSR5_00550</name>
</gene>